<organism evidence="5 6">
    <name type="scientific">Microbacterium foliorum</name>
    <dbReference type="NCBI Taxonomy" id="104336"/>
    <lineage>
        <taxon>Bacteria</taxon>
        <taxon>Bacillati</taxon>
        <taxon>Actinomycetota</taxon>
        <taxon>Actinomycetes</taxon>
        <taxon>Micrococcales</taxon>
        <taxon>Microbacteriaceae</taxon>
        <taxon>Microbacterium</taxon>
    </lineage>
</organism>
<comment type="caution">
    <text evidence="5">The sequence shown here is derived from an EMBL/GenBank/DDBJ whole genome shotgun (WGS) entry which is preliminary data.</text>
</comment>
<evidence type="ECO:0000313" key="5">
    <source>
        <dbReference type="EMBL" id="MDR6143759.1"/>
    </source>
</evidence>
<sequence length="247" mass="26307">MMRVAVAEGGGDLAGALDEVRAMLADDGPVFLHQRRLLLEAGWLIAELRAAGVDVSEASDEVRAAWLAQPGQLLGDTWWSILESLLSPSTPSLREAVELADGDDVPVTFRLITRLELARLLVDAGDRSEATAVLAHAMNEAEHLGHVPLTRTIGAFAAAAGLAAAPASAQRAEESDPLTARERQVLDLIAEGLSNRQIGERLFISVKTVSVHVSAVLRKLGVSTRTEAAVLQKNSKFGVSRQDAVVR</sequence>
<feature type="domain" description="HTH luxR-type" evidence="4">
    <location>
        <begin position="171"/>
        <end position="236"/>
    </location>
</feature>
<evidence type="ECO:0000256" key="1">
    <source>
        <dbReference type="ARBA" id="ARBA00023015"/>
    </source>
</evidence>
<evidence type="ECO:0000256" key="2">
    <source>
        <dbReference type="ARBA" id="ARBA00023125"/>
    </source>
</evidence>
<dbReference type="SMART" id="SM00421">
    <property type="entry name" value="HTH_LUXR"/>
    <property type="match status" value="1"/>
</dbReference>
<dbReference type="Proteomes" id="UP001249291">
    <property type="component" value="Unassembled WGS sequence"/>
</dbReference>
<dbReference type="InterPro" id="IPR036388">
    <property type="entry name" value="WH-like_DNA-bd_sf"/>
</dbReference>
<dbReference type="GO" id="GO:0003677">
    <property type="term" value="F:DNA binding"/>
    <property type="evidence" value="ECO:0007669"/>
    <property type="project" value="UniProtKB-KW"/>
</dbReference>
<evidence type="ECO:0000313" key="6">
    <source>
        <dbReference type="Proteomes" id="UP001249291"/>
    </source>
</evidence>
<evidence type="ECO:0000259" key="4">
    <source>
        <dbReference type="PROSITE" id="PS50043"/>
    </source>
</evidence>
<evidence type="ECO:0000256" key="3">
    <source>
        <dbReference type="ARBA" id="ARBA00023163"/>
    </source>
</evidence>
<dbReference type="Pfam" id="PF00196">
    <property type="entry name" value="GerE"/>
    <property type="match status" value="1"/>
</dbReference>
<proteinExistence type="predicted"/>
<dbReference type="InterPro" id="IPR016032">
    <property type="entry name" value="Sig_transdc_resp-reg_C-effctor"/>
</dbReference>
<dbReference type="CDD" id="cd06170">
    <property type="entry name" value="LuxR_C_like"/>
    <property type="match status" value="1"/>
</dbReference>
<protein>
    <submittedName>
        <fullName evidence="5">DNA-binding CsgD family transcriptional regulator</fullName>
    </submittedName>
</protein>
<dbReference type="RefSeq" id="WP_309693229.1">
    <property type="nucleotide sequence ID" value="NZ_JAVIZQ010000001.1"/>
</dbReference>
<keyword evidence="6" id="KW-1185">Reference proteome</keyword>
<name>A0ABU1HWT1_9MICO</name>
<dbReference type="PROSITE" id="PS00622">
    <property type="entry name" value="HTH_LUXR_1"/>
    <property type="match status" value="1"/>
</dbReference>
<dbReference type="EMBL" id="JAVIZQ010000001">
    <property type="protein sequence ID" value="MDR6143759.1"/>
    <property type="molecule type" value="Genomic_DNA"/>
</dbReference>
<keyword evidence="2 5" id="KW-0238">DNA-binding</keyword>
<dbReference type="PANTHER" id="PTHR44688:SF16">
    <property type="entry name" value="DNA-BINDING TRANSCRIPTIONAL ACTIVATOR DEVR_DOSR"/>
    <property type="match status" value="1"/>
</dbReference>
<keyword evidence="1" id="KW-0805">Transcription regulation</keyword>
<dbReference type="PROSITE" id="PS50043">
    <property type="entry name" value="HTH_LUXR_2"/>
    <property type="match status" value="1"/>
</dbReference>
<dbReference type="Gene3D" id="1.10.10.10">
    <property type="entry name" value="Winged helix-like DNA-binding domain superfamily/Winged helix DNA-binding domain"/>
    <property type="match status" value="1"/>
</dbReference>
<dbReference type="PRINTS" id="PR00038">
    <property type="entry name" value="HTHLUXR"/>
</dbReference>
<dbReference type="PANTHER" id="PTHR44688">
    <property type="entry name" value="DNA-BINDING TRANSCRIPTIONAL ACTIVATOR DEVR_DOSR"/>
    <property type="match status" value="1"/>
</dbReference>
<dbReference type="InterPro" id="IPR000792">
    <property type="entry name" value="Tscrpt_reg_LuxR_C"/>
</dbReference>
<reference evidence="5 6" key="1">
    <citation type="submission" date="2023-08" db="EMBL/GenBank/DDBJ databases">
        <title>Functional and genomic diversity of the sorghum phyllosphere microbiome.</title>
        <authorList>
            <person name="Shade A."/>
        </authorList>
    </citation>
    <scope>NUCLEOTIDE SEQUENCE [LARGE SCALE GENOMIC DNA]</scope>
    <source>
        <strain evidence="5 6">SORGH_AS_0445</strain>
    </source>
</reference>
<dbReference type="SUPFAM" id="SSF46894">
    <property type="entry name" value="C-terminal effector domain of the bipartite response regulators"/>
    <property type="match status" value="1"/>
</dbReference>
<accession>A0ABU1HWT1</accession>
<gene>
    <name evidence="5" type="ORF">QE375_003313</name>
</gene>
<keyword evidence="3" id="KW-0804">Transcription</keyword>